<dbReference type="Pfam" id="PF00076">
    <property type="entry name" value="RRM_1"/>
    <property type="match status" value="1"/>
</dbReference>
<keyword evidence="1" id="KW-0694">RNA-binding</keyword>
<reference evidence="4 5" key="1">
    <citation type="submission" date="2018-04" db="EMBL/GenBank/DDBJ databases">
        <title>Thalassorhabdus spongiae gen. nov., sp. nov., isolated from a marine sponge in South-West Iceland.</title>
        <authorList>
            <person name="Knobloch S."/>
            <person name="Daussin A."/>
            <person name="Johannsson R."/>
            <person name="Marteinsson V.T."/>
        </authorList>
    </citation>
    <scope>NUCLEOTIDE SEQUENCE [LARGE SCALE GENOMIC DNA]</scope>
    <source>
        <strain evidence="4 5">Hp12</strain>
    </source>
</reference>
<dbReference type="InterPro" id="IPR035979">
    <property type="entry name" value="RBD_domain_sf"/>
</dbReference>
<dbReference type="InterPro" id="IPR012677">
    <property type="entry name" value="Nucleotide-bd_a/b_plait_sf"/>
</dbReference>
<dbReference type="SUPFAM" id="SSF54928">
    <property type="entry name" value="RNA-binding domain, RBD"/>
    <property type="match status" value="1"/>
</dbReference>
<evidence type="ECO:0000256" key="1">
    <source>
        <dbReference type="ARBA" id="ARBA00022884"/>
    </source>
</evidence>
<proteinExistence type="predicted"/>
<dbReference type="InterPro" id="IPR052462">
    <property type="entry name" value="SLIRP/GR-RBP-like"/>
</dbReference>
<dbReference type="AlphaFoldDB" id="A0A2V1GRW2"/>
<name>A0A2V1GRW2_9GAMM</name>
<feature type="compositionally biased region" description="Polar residues" evidence="2">
    <location>
        <begin position="74"/>
        <end position="84"/>
    </location>
</feature>
<dbReference type="Gene3D" id="3.30.70.330">
    <property type="match status" value="1"/>
</dbReference>
<gene>
    <name evidence="4" type="ORF">DC094_17120</name>
</gene>
<sequence length="96" mass="10561">MSNQIFVGSLLWSVADEDLVNFFSSYGEIDNGQVIMDRESACSHGLGFITFTSEEAALKSDGAELQNHEIRVNATEQKSSSPAGQINKRYEGQGHY</sequence>
<accession>A0A2V1GRW2</accession>
<feature type="region of interest" description="Disordered" evidence="2">
    <location>
        <begin position="72"/>
        <end position="96"/>
    </location>
</feature>
<dbReference type="InterPro" id="IPR000504">
    <property type="entry name" value="RRM_dom"/>
</dbReference>
<dbReference type="GO" id="GO:0003723">
    <property type="term" value="F:RNA binding"/>
    <property type="evidence" value="ECO:0007669"/>
    <property type="project" value="UniProtKB-KW"/>
</dbReference>
<protein>
    <submittedName>
        <fullName evidence="4">RNA-binding protein</fullName>
    </submittedName>
</protein>
<dbReference type="RefSeq" id="WP_116688346.1">
    <property type="nucleotide sequence ID" value="NZ_CAWNYD010000009.1"/>
</dbReference>
<feature type="domain" description="RRM" evidence="3">
    <location>
        <begin position="3"/>
        <end position="77"/>
    </location>
</feature>
<dbReference type="EMBL" id="QDDL01000009">
    <property type="protein sequence ID" value="PVZ65607.1"/>
    <property type="molecule type" value="Genomic_DNA"/>
</dbReference>
<evidence type="ECO:0000259" key="3">
    <source>
        <dbReference type="PROSITE" id="PS50102"/>
    </source>
</evidence>
<keyword evidence="5" id="KW-1185">Reference proteome</keyword>
<evidence type="ECO:0000256" key="2">
    <source>
        <dbReference type="SAM" id="MobiDB-lite"/>
    </source>
</evidence>
<dbReference type="OrthoDB" id="9798855at2"/>
<dbReference type="Proteomes" id="UP000244906">
    <property type="component" value="Unassembled WGS sequence"/>
</dbReference>
<evidence type="ECO:0000313" key="5">
    <source>
        <dbReference type="Proteomes" id="UP000244906"/>
    </source>
</evidence>
<comment type="caution">
    <text evidence="4">The sequence shown here is derived from an EMBL/GenBank/DDBJ whole genome shotgun (WGS) entry which is preliminary data.</text>
</comment>
<dbReference type="SMART" id="SM00360">
    <property type="entry name" value="RRM"/>
    <property type="match status" value="1"/>
</dbReference>
<organism evidence="4 5">
    <name type="scientific">Pelagibaculum spongiae</name>
    <dbReference type="NCBI Taxonomy" id="2080658"/>
    <lineage>
        <taxon>Bacteria</taxon>
        <taxon>Pseudomonadati</taxon>
        <taxon>Pseudomonadota</taxon>
        <taxon>Gammaproteobacteria</taxon>
        <taxon>Oceanospirillales</taxon>
        <taxon>Pelagibaculum</taxon>
    </lineage>
</organism>
<dbReference type="PANTHER" id="PTHR48027">
    <property type="entry name" value="HETEROGENEOUS NUCLEAR RIBONUCLEOPROTEIN 87F-RELATED"/>
    <property type="match status" value="1"/>
</dbReference>
<evidence type="ECO:0000313" key="4">
    <source>
        <dbReference type="EMBL" id="PVZ65607.1"/>
    </source>
</evidence>
<dbReference type="PROSITE" id="PS50102">
    <property type="entry name" value="RRM"/>
    <property type="match status" value="1"/>
</dbReference>